<feature type="region of interest" description="Disordered" evidence="1">
    <location>
        <begin position="81"/>
        <end position="102"/>
    </location>
</feature>
<gene>
    <name evidence="2" type="ORF">GCM10009682_62270</name>
</gene>
<dbReference type="Proteomes" id="UP001500218">
    <property type="component" value="Unassembled WGS sequence"/>
</dbReference>
<dbReference type="EMBL" id="BAAALT010000292">
    <property type="protein sequence ID" value="GAA1835697.1"/>
    <property type="molecule type" value="Genomic_DNA"/>
</dbReference>
<protein>
    <submittedName>
        <fullName evidence="2">Uncharacterized protein</fullName>
    </submittedName>
</protein>
<reference evidence="2 3" key="1">
    <citation type="journal article" date="2019" name="Int. J. Syst. Evol. Microbiol.">
        <title>The Global Catalogue of Microorganisms (GCM) 10K type strain sequencing project: providing services to taxonomists for standard genome sequencing and annotation.</title>
        <authorList>
            <consortium name="The Broad Institute Genomics Platform"/>
            <consortium name="The Broad Institute Genome Sequencing Center for Infectious Disease"/>
            <person name="Wu L."/>
            <person name="Ma J."/>
        </authorList>
    </citation>
    <scope>NUCLEOTIDE SEQUENCE [LARGE SCALE GENOMIC DNA]</scope>
    <source>
        <strain evidence="2 3">JCM 13250</strain>
    </source>
</reference>
<evidence type="ECO:0000256" key="1">
    <source>
        <dbReference type="SAM" id="MobiDB-lite"/>
    </source>
</evidence>
<proteinExistence type="predicted"/>
<name>A0ABN2MR16_9ACTN</name>
<sequence length="102" mass="10868">MPSSHRDPTGPPAMASLDLRDVSARIDYDEFGEPVLVVTDGEVTIEFTGGLRGTSMTAALGARQLATAARDYAETVRTLLRGRPNPLDQESAPLNGNRGTAR</sequence>
<evidence type="ECO:0000313" key="2">
    <source>
        <dbReference type="EMBL" id="GAA1835697.1"/>
    </source>
</evidence>
<dbReference type="RefSeq" id="WP_344140251.1">
    <property type="nucleotide sequence ID" value="NZ_BAAALT010000292.1"/>
</dbReference>
<evidence type="ECO:0000313" key="3">
    <source>
        <dbReference type="Proteomes" id="UP001500218"/>
    </source>
</evidence>
<feature type="compositionally biased region" description="Polar residues" evidence="1">
    <location>
        <begin position="92"/>
        <end position="102"/>
    </location>
</feature>
<comment type="caution">
    <text evidence="2">The sequence shown here is derived from an EMBL/GenBank/DDBJ whole genome shotgun (WGS) entry which is preliminary data.</text>
</comment>
<accession>A0ABN2MR16</accession>
<organism evidence="2 3">
    <name type="scientific">Luedemannella flava</name>
    <dbReference type="NCBI Taxonomy" id="349316"/>
    <lineage>
        <taxon>Bacteria</taxon>
        <taxon>Bacillati</taxon>
        <taxon>Actinomycetota</taxon>
        <taxon>Actinomycetes</taxon>
        <taxon>Micromonosporales</taxon>
        <taxon>Micromonosporaceae</taxon>
        <taxon>Luedemannella</taxon>
    </lineage>
</organism>
<keyword evidence="3" id="KW-1185">Reference proteome</keyword>